<comment type="caution">
    <text evidence="2">The sequence shown here is derived from an EMBL/GenBank/DDBJ whole genome shotgun (WGS) entry which is preliminary data.</text>
</comment>
<dbReference type="RefSeq" id="WP_345379852.1">
    <property type="nucleotide sequence ID" value="NZ_BAABIC010000005.1"/>
</dbReference>
<evidence type="ECO:0000313" key="3">
    <source>
        <dbReference type="Proteomes" id="UP001500325"/>
    </source>
</evidence>
<proteinExistence type="predicted"/>
<name>A0ABP8W9S9_9PSEU</name>
<dbReference type="Proteomes" id="UP001500325">
    <property type="component" value="Unassembled WGS sequence"/>
</dbReference>
<keyword evidence="3" id="KW-1185">Reference proteome</keyword>
<evidence type="ECO:0000256" key="1">
    <source>
        <dbReference type="SAM" id="MobiDB-lite"/>
    </source>
</evidence>
<dbReference type="EMBL" id="BAABIC010000005">
    <property type="protein sequence ID" value="GAA4684493.1"/>
    <property type="molecule type" value="Genomic_DNA"/>
</dbReference>
<accession>A0ABP8W9S9</accession>
<organism evidence="2 3">
    <name type="scientific">Pseudonocardia yuanmonensis</name>
    <dbReference type="NCBI Taxonomy" id="1095914"/>
    <lineage>
        <taxon>Bacteria</taxon>
        <taxon>Bacillati</taxon>
        <taxon>Actinomycetota</taxon>
        <taxon>Actinomycetes</taxon>
        <taxon>Pseudonocardiales</taxon>
        <taxon>Pseudonocardiaceae</taxon>
        <taxon>Pseudonocardia</taxon>
    </lineage>
</organism>
<evidence type="ECO:0000313" key="2">
    <source>
        <dbReference type="EMBL" id="GAA4684493.1"/>
    </source>
</evidence>
<sequence>MFVHGHPRALGWVKGHYRAPNTPAGEQLGLDLELAPAEPEIPRPREESATPTGSGVEDRPARSRSRVSAGGGRQTSLIAAVSDTAISDD</sequence>
<reference evidence="3" key="1">
    <citation type="journal article" date="2019" name="Int. J. Syst. Evol. Microbiol.">
        <title>The Global Catalogue of Microorganisms (GCM) 10K type strain sequencing project: providing services to taxonomists for standard genome sequencing and annotation.</title>
        <authorList>
            <consortium name="The Broad Institute Genomics Platform"/>
            <consortium name="The Broad Institute Genome Sequencing Center for Infectious Disease"/>
            <person name="Wu L."/>
            <person name="Ma J."/>
        </authorList>
    </citation>
    <scope>NUCLEOTIDE SEQUENCE [LARGE SCALE GENOMIC DNA]</scope>
    <source>
        <strain evidence="3">JCM 18055</strain>
    </source>
</reference>
<feature type="region of interest" description="Disordered" evidence="1">
    <location>
        <begin position="34"/>
        <end position="89"/>
    </location>
</feature>
<protein>
    <submittedName>
        <fullName evidence="2">Uncharacterized protein</fullName>
    </submittedName>
</protein>
<gene>
    <name evidence="2" type="ORF">GCM10023215_19160</name>
</gene>